<dbReference type="GeneID" id="19163109"/>
<dbReference type="Gene3D" id="3.30.360.10">
    <property type="entry name" value="Dihydrodipicolinate Reductase, domain 2"/>
    <property type="match status" value="1"/>
</dbReference>
<dbReference type="EMBL" id="AMWN01000008">
    <property type="protein sequence ID" value="EXJ80116.1"/>
    <property type="molecule type" value="Genomic_DNA"/>
</dbReference>
<evidence type="ECO:0000259" key="1">
    <source>
        <dbReference type="Pfam" id="PF01408"/>
    </source>
</evidence>
<dbReference type="InterPro" id="IPR004104">
    <property type="entry name" value="Gfo/Idh/MocA-like_OxRdtase_C"/>
</dbReference>
<dbReference type="PANTHER" id="PTHR42840">
    <property type="entry name" value="NAD(P)-BINDING ROSSMANN-FOLD SUPERFAMILY PROTEIN-RELATED"/>
    <property type="match status" value="1"/>
</dbReference>
<dbReference type="STRING" id="1182541.W9XSZ0"/>
<dbReference type="RefSeq" id="XP_007727310.1">
    <property type="nucleotide sequence ID" value="XM_007729120.1"/>
</dbReference>
<dbReference type="Gene3D" id="3.40.50.720">
    <property type="entry name" value="NAD(P)-binding Rossmann-like Domain"/>
    <property type="match status" value="1"/>
</dbReference>
<dbReference type="HOGENOM" id="CLU_023194_3_1_1"/>
<dbReference type="Pfam" id="PF02894">
    <property type="entry name" value="GFO_IDH_MocA_C"/>
    <property type="match status" value="1"/>
</dbReference>
<dbReference type="InterPro" id="IPR000683">
    <property type="entry name" value="Gfo/Idh/MocA-like_OxRdtase_N"/>
</dbReference>
<proteinExistence type="predicted"/>
<dbReference type="InterPro" id="IPR036291">
    <property type="entry name" value="NAD(P)-bd_dom_sf"/>
</dbReference>
<dbReference type="GO" id="GO:0000166">
    <property type="term" value="F:nucleotide binding"/>
    <property type="evidence" value="ECO:0007669"/>
    <property type="project" value="InterPro"/>
</dbReference>
<dbReference type="OrthoDB" id="64915at2759"/>
<dbReference type="GO" id="GO:0016491">
    <property type="term" value="F:oxidoreductase activity"/>
    <property type="evidence" value="ECO:0007669"/>
    <property type="project" value="TreeGrafter"/>
</dbReference>
<dbReference type="SUPFAM" id="SSF51735">
    <property type="entry name" value="NAD(P)-binding Rossmann-fold domains"/>
    <property type="match status" value="1"/>
</dbReference>
<sequence length="348" mass="37884">MATRQALEGLSCADMAFRTEHIPAIQACSSLKLKAVYSRSQKSAAALVAPLEDKVDVYYDSPEDSGHSVDDLLKRDDIDAVIVAVPIPAQPALIKKAFAAGKHVLSEKPIAKDIATAKDLLESYKASSSKGYWAVGENLRFWYSVNKAAEILKGLDAELVTFRTNVNIFVDENDKFYQTSWRATPEYQGGFLLDGGVHFVAVTRYLLAALNQKPTGVSALTTLVQPMLAPVDTLHALWKVSNGRQGFFNVSFGVEFQSGFEFEIVTSKGSVLVRMTEVITTTKDDAGEKKPSTTEVPMSMGVKEEVAAFAESLEKGKLDPRLSPEEAIADLQILEAMLKSDGNIVSLV</sequence>
<dbReference type="Pfam" id="PF01408">
    <property type="entry name" value="GFO_IDH_MocA"/>
    <property type="match status" value="1"/>
</dbReference>
<keyword evidence="4" id="KW-1185">Reference proteome</keyword>
<comment type="caution">
    <text evidence="3">The sequence shown here is derived from an EMBL/GenBank/DDBJ whole genome shotgun (WGS) entry which is preliminary data.</text>
</comment>
<dbReference type="GO" id="GO:0006740">
    <property type="term" value="P:NADPH regeneration"/>
    <property type="evidence" value="ECO:0007669"/>
    <property type="project" value="TreeGrafter"/>
</dbReference>
<evidence type="ECO:0000259" key="2">
    <source>
        <dbReference type="Pfam" id="PF02894"/>
    </source>
</evidence>
<name>W9XSZ0_9EURO</name>
<evidence type="ECO:0000313" key="3">
    <source>
        <dbReference type="EMBL" id="EXJ80116.1"/>
    </source>
</evidence>
<dbReference type="eggNOG" id="KOG2742">
    <property type="taxonomic scope" value="Eukaryota"/>
</dbReference>
<organism evidence="3 4">
    <name type="scientific">Capronia coronata CBS 617.96</name>
    <dbReference type="NCBI Taxonomy" id="1182541"/>
    <lineage>
        <taxon>Eukaryota</taxon>
        <taxon>Fungi</taxon>
        <taxon>Dikarya</taxon>
        <taxon>Ascomycota</taxon>
        <taxon>Pezizomycotina</taxon>
        <taxon>Eurotiomycetes</taxon>
        <taxon>Chaetothyriomycetidae</taxon>
        <taxon>Chaetothyriales</taxon>
        <taxon>Herpotrichiellaceae</taxon>
        <taxon>Capronia</taxon>
    </lineage>
</organism>
<dbReference type="PANTHER" id="PTHR42840:SF5">
    <property type="entry name" value="NAD(P)-BINDING ROSSMANN-FOLD SUPERFAMILY PROTEIN"/>
    <property type="match status" value="1"/>
</dbReference>
<protein>
    <recommendedName>
        <fullName evidence="5">Gfo/Idh/MocA-like oxidoreductase N-terminal domain-containing protein</fullName>
    </recommendedName>
</protein>
<evidence type="ECO:0000313" key="4">
    <source>
        <dbReference type="Proteomes" id="UP000019484"/>
    </source>
</evidence>
<dbReference type="Proteomes" id="UP000019484">
    <property type="component" value="Unassembled WGS sequence"/>
</dbReference>
<reference evidence="3 4" key="1">
    <citation type="submission" date="2013-03" db="EMBL/GenBank/DDBJ databases">
        <title>The Genome Sequence of Capronia coronata CBS 617.96.</title>
        <authorList>
            <consortium name="The Broad Institute Genomics Platform"/>
            <person name="Cuomo C."/>
            <person name="de Hoog S."/>
            <person name="Gorbushina A."/>
            <person name="Walker B."/>
            <person name="Young S.K."/>
            <person name="Zeng Q."/>
            <person name="Gargeya S."/>
            <person name="Fitzgerald M."/>
            <person name="Haas B."/>
            <person name="Abouelleil A."/>
            <person name="Allen A.W."/>
            <person name="Alvarado L."/>
            <person name="Arachchi H.M."/>
            <person name="Berlin A.M."/>
            <person name="Chapman S.B."/>
            <person name="Gainer-Dewar J."/>
            <person name="Goldberg J."/>
            <person name="Griggs A."/>
            <person name="Gujja S."/>
            <person name="Hansen M."/>
            <person name="Howarth C."/>
            <person name="Imamovic A."/>
            <person name="Ireland A."/>
            <person name="Larimer J."/>
            <person name="McCowan C."/>
            <person name="Murphy C."/>
            <person name="Pearson M."/>
            <person name="Poon T.W."/>
            <person name="Priest M."/>
            <person name="Roberts A."/>
            <person name="Saif S."/>
            <person name="Shea T."/>
            <person name="Sisk P."/>
            <person name="Sykes S."/>
            <person name="Wortman J."/>
            <person name="Nusbaum C."/>
            <person name="Birren B."/>
        </authorList>
    </citation>
    <scope>NUCLEOTIDE SEQUENCE [LARGE SCALE GENOMIC DNA]</scope>
    <source>
        <strain evidence="3 4">CBS 617.96</strain>
    </source>
</reference>
<feature type="domain" description="Gfo/Idh/MocA-like oxidoreductase N-terminal" evidence="1">
    <location>
        <begin position="17"/>
        <end position="126"/>
    </location>
</feature>
<dbReference type="SUPFAM" id="SSF55347">
    <property type="entry name" value="Glyceraldehyde-3-phosphate dehydrogenase-like, C-terminal domain"/>
    <property type="match status" value="1"/>
</dbReference>
<dbReference type="AlphaFoldDB" id="W9XSZ0"/>
<feature type="domain" description="Gfo/Idh/MocA-like oxidoreductase C-terminal" evidence="2">
    <location>
        <begin position="160"/>
        <end position="341"/>
    </location>
</feature>
<gene>
    <name evidence="3" type="ORF">A1O1_08258</name>
</gene>
<dbReference type="GO" id="GO:0005737">
    <property type="term" value="C:cytoplasm"/>
    <property type="evidence" value="ECO:0007669"/>
    <property type="project" value="TreeGrafter"/>
</dbReference>
<accession>W9XSZ0</accession>
<evidence type="ECO:0008006" key="5">
    <source>
        <dbReference type="Google" id="ProtNLM"/>
    </source>
</evidence>